<proteinExistence type="predicted"/>
<feature type="domain" description="Sushi" evidence="7">
    <location>
        <begin position="389"/>
        <end position="447"/>
    </location>
</feature>
<evidence type="ECO:0000256" key="1">
    <source>
        <dbReference type="ARBA" id="ARBA00022659"/>
    </source>
</evidence>
<feature type="domain" description="Sushi" evidence="7">
    <location>
        <begin position="448"/>
        <end position="507"/>
    </location>
</feature>
<dbReference type="Proteomes" id="UP000828390">
    <property type="component" value="Unassembled WGS sequence"/>
</dbReference>
<dbReference type="InterPro" id="IPR035976">
    <property type="entry name" value="Sushi/SCR/CCP_sf"/>
</dbReference>
<evidence type="ECO:0000256" key="4">
    <source>
        <dbReference type="ARBA" id="ARBA00023180"/>
    </source>
</evidence>
<organism evidence="8 9">
    <name type="scientific">Dreissena polymorpha</name>
    <name type="common">Zebra mussel</name>
    <name type="synonym">Mytilus polymorpha</name>
    <dbReference type="NCBI Taxonomy" id="45954"/>
    <lineage>
        <taxon>Eukaryota</taxon>
        <taxon>Metazoa</taxon>
        <taxon>Spiralia</taxon>
        <taxon>Lophotrochozoa</taxon>
        <taxon>Mollusca</taxon>
        <taxon>Bivalvia</taxon>
        <taxon>Autobranchia</taxon>
        <taxon>Heteroconchia</taxon>
        <taxon>Euheterodonta</taxon>
        <taxon>Imparidentia</taxon>
        <taxon>Neoheterodontei</taxon>
        <taxon>Myida</taxon>
        <taxon>Dreissenoidea</taxon>
        <taxon>Dreissenidae</taxon>
        <taxon>Dreissena</taxon>
    </lineage>
</organism>
<reference evidence="8" key="1">
    <citation type="journal article" date="2019" name="bioRxiv">
        <title>The Genome of the Zebra Mussel, Dreissena polymorpha: A Resource for Invasive Species Research.</title>
        <authorList>
            <person name="McCartney M.A."/>
            <person name="Auch B."/>
            <person name="Kono T."/>
            <person name="Mallez S."/>
            <person name="Zhang Y."/>
            <person name="Obille A."/>
            <person name="Becker A."/>
            <person name="Abrahante J.E."/>
            <person name="Garbe J."/>
            <person name="Badalamenti J.P."/>
            <person name="Herman A."/>
            <person name="Mangelson H."/>
            <person name="Liachko I."/>
            <person name="Sullivan S."/>
            <person name="Sone E.D."/>
            <person name="Koren S."/>
            <person name="Silverstein K.A.T."/>
            <person name="Beckman K.B."/>
            <person name="Gohl D.M."/>
        </authorList>
    </citation>
    <scope>NUCLEOTIDE SEQUENCE</scope>
    <source>
        <strain evidence="8">Duluth1</strain>
        <tissue evidence="8">Whole animal</tissue>
    </source>
</reference>
<reference evidence="8" key="2">
    <citation type="submission" date="2020-11" db="EMBL/GenBank/DDBJ databases">
        <authorList>
            <person name="McCartney M.A."/>
            <person name="Auch B."/>
            <person name="Kono T."/>
            <person name="Mallez S."/>
            <person name="Becker A."/>
            <person name="Gohl D.M."/>
            <person name="Silverstein K.A.T."/>
            <person name="Koren S."/>
            <person name="Bechman K.B."/>
            <person name="Herman A."/>
            <person name="Abrahante J.E."/>
            <person name="Garbe J."/>
        </authorList>
    </citation>
    <scope>NUCLEOTIDE SEQUENCE</scope>
    <source>
        <strain evidence="8">Duluth1</strain>
        <tissue evidence="8">Whole animal</tissue>
    </source>
</reference>
<feature type="domain" description="Sushi" evidence="7">
    <location>
        <begin position="670"/>
        <end position="729"/>
    </location>
</feature>
<name>A0A9D3YLL3_DREPO</name>
<feature type="domain" description="Sushi" evidence="7">
    <location>
        <begin position="95"/>
        <end position="155"/>
    </location>
</feature>
<evidence type="ECO:0000256" key="6">
    <source>
        <dbReference type="SAM" id="SignalP"/>
    </source>
</evidence>
<dbReference type="AlphaFoldDB" id="A0A9D3YLL3"/>
<evidence type="ECO:0000256" key="5">
    <source>
        <dbReference type="PROSITE-ProRule" id="PRU00302"/>
    </source>
</evidence>
<comment type="caution">
    <text evidence="5">Lacks conserved residue(s) required for the propagation of feature annotation.</text>
</comment>
<dbReference type="Gene3D" id="2.10.70.10">
    <property type="entry name" value="Complement Module, domain 1"/>
    <property type="match status" value="8"/>
</dbReference>
<dbReference type="SMART" id="SM00032">
    <property type="entry name" value="CCP"/>
    <property type="match status" value="8"/>
</dbReference>
<dbReference type="SUPFAM" id="SSF57535">
    <property type="entry name" value="Complement control module/SCR domain"/>
    <property type="match status" value="8"/>
</dbReference>
<evidence type="ECO:0000256" key="2">
    <source>
        <dbReference type="ARBA" id="ARBA00022737"/>
    </source>
</evidence>
<feature type="signal peptide" evidence="6">
    <location>
        <begin position="1"/>
        <end position="18"/>
    </location>
</feature>
<dbReference type="InterPro" id="IPR050350">
    <property type="entry name" value="Compl-Cell_Adhes-Reg"/>
</dbReference>
<keyword evidence="4" id="KW-0325">Glycoprotein</keyword>
<feature type="domain" description="Sushi" evidence="7">
    <location>
        <begin position="508"/>
        <end position="569"/>
    </location>
</feature>
<keyword evidence="6" id="KW-0732">Signal</keyword>
<evidence type="ECO:0000313" key="8">
    <source>
        <dbReference type="EMBL" id="KAH3700423.1"/>
    </source>
</evidence>
<feature type="disulfide bond" evidence="5">
    <location>
        <begin position="300"/>
        <end position="327"/>
    </location>
</feature>
<evidence type="ECO:0000313" key="9">
    <source>
        <dbReference type="Proteomes" id="UP000828390"/>
    </source>
</evidence>
<evidence type="ECO:0000256" key="3">
    <source>
        <dbReference type="ARBA" id="ARBA00023157"/>
    </source>
</evidence>
<feature type="disulfide bond" evidence="5">
    <location>
        <begin position="97"/>
        <end position="140"/>
    </location>
</feature>
<feature type="disulfide bond" evidence="5">
    <location>
        <begin position="418"/>
        <end position="445"/>
    </location>
</feature>
<dbReference type="Pfam" id="PF00084">
    <property type="entry name" value="Sushi"/>
    <property type="match status" value="9"/>
</dbReference>
<feature type="domain" description="Sushi" evidence="7">
    <location>
        <begin position="156"/>
        <end position="212"/>
    </location>
</feature>
<dbReference type="PROSITE" id="PS50923">
    <property type="entry name" value="SUSHI"/>
    <property type="match status" value="8"/>
</dbReference>
<dbReference type="InterPro" id="IPR000436">
    <property type="entry name" value="Sushi_SCR_CCP_dom"/>
</dbReference>
<gene>
    <name evidence="8" type="ORF">DPMN_075399</name>
</gene>
<dbReference type="PANTHER" id="PTHR19325:SF537">
    <property type="entry name" value="FURROWED, ISOFORM A"/>
    <property type="match status" value="1"/>
</dbReference>
<feature type="disulfide bond" evidence="5">
    <location>
        <begin position="359"/>
        <end position="386"/>
    </location>
</feature>
<accession>A0A9D3YLL3</accession>
<feature type="chain" id="PRO_5039457870" description="Sushi domain-containing protein" evidence="6">
    <location>
        <begin position="19"/>
        <end position="833"/>
    </location>
</feature>
<sequence length="833" mass="91348">MILLKIISFLCLWGKVHGVSCPSLPNPANGIINIVGNTAGYTCYPGYEIGFCLSNLRHKHRSLVWRSQQLHHQGQKWALILVHPIEGGIAAPCSHNCGIPSNPQNGYTNYTSTTYGSVAVSGCLEGYILTAGVGGENRTCTLNKTWTGGIPTCTIIRCSNLTDPVNGRVTYPDNTYSSIATFTCNEGYGMNGDSQRTCGLIGWNSTSPTCTIKVRLAKWSSDYPTVLSHVRLAIWSYDYRNCTLTALTTLTILSQVRLALWNSDYPNCTLKDCGRLEVTNGDVTFSNGLTTFNEIASYTCKTGYDLRGSATRTCEASGNWSLSAPTCVILDCGSLTINNGVVTLSNRATTFNETATYTCNTGYHLTEEAVRTCEASGRWSMSAPTCVIRDCGFLSDPVNGLVNFVDGTTYNRSAAYSCIPGYEMNGPMLRVCQADGTWEGIAPTCLIHDCGAPPTYNNTQVNMTRSTYGSTVSYSCNTGYNRTSRENSVLICNATGYWDGTVDPCLPVDCGLPAYVVNSVYRLNGENRTTYGSVVNYSCATGYYQSGGQSQLACNTEGQWTGNRINCTIYVAPCLLVDEHQQLTESIVIASSSSSFLRIGCVFIPPNNTTVPFPMVRSIIFYKLFFDNSRLWPTYACSKQCVQTEWREQNHLREPRQLQLCNGLLPCNTEDCGAPPTYNHTQVNVTRSTYGSTVSYTCNTGYNRTSRENSALICNATGHWDGTFTEILGILTFSYNPTRLFHTNTNSAYRLNGENRTTYGSHVNYSCVTGYYQSGGVSQLECNTEAPCLLHDEHQQLTESLDFLARLFPEKTRGIVIASSSSSCRVVRVVLKP</sequence>
<keyword evidence="2" id="KW-0677">Repeat</keyword>
<keyword evidence="1 5" id="KW-0768">Sushi</keyword>
<dbReference type="PANTHER" id="PTHR19325">
    <property type="entry name" value="COMPLEMENT COMPONENT-RELATED SUSHI DOMAIN-CONTAINING"/>
    <property type="match status" value="1"/>
</dbReference>
<dbReference type="CDD" id="cd00033">
    <property type="entry name" value="CCP"/>
    <property type="match status" value="8"/>
</dbReference>
<keyword evidence="3 5" id="KW-1015">Disulfide bond</keyword>
<dbReference type="EMBL" id="JAIWYP010000015">
    <property type="protein sequence ID" value="KAH3700423.1"/>
    <property type="molecule type" value="Genomic_DNA"/>
</dbReference>
<feature type="domain" description="Sushi" evidence="7">
    <location>
        <begin position="330"/>
        <end position="388"/>
    </location>
</feature>
<protein>
    <recommendedName>
        <fullName evidence="7">Sushi domain-containing protein</fullName>
    </recommendedName>
</protein>
<keyword evidence="9" id="KW-1185">Reference proteome</keyword>
<feature type="domain" description="Sushi" evidence="7">
    <location>
        <begin position="271"/>
        <end position="329"/>
    </location>
</feature>
<comment type="caution">
    <text evidence="8">The sequence shown here is derived from an EMBL/GenBank/DDBJ whole genome shotgun (WGS) entry which is preliminary data.</text>
</comment>
<evidence type="ECO:0000259" key="7">
    <source>
        <dbReference type="PROSITE" id="PS50923"/>
    </source>
</evidence>